<dbReference type="Gene3D" id="3.60.15.10">
    <property type="entry name" value="Ribonuclease Z/Hydroxyacylglutathione hydrolase-like"/>
    <property type="match status" value="1"/>
</dbReference>
<dbReference type="CDD" id="cd07713">
    <property type="entry name" value="DHPS-like_MBL-fold"/>
    <property type="match status" value="1"/>
</dbReference>
<sequence>MMLKMTMLVENHLSPQAVPGMQPRAGLCILLDDGDSRILFDTGPDETFIRNARLMNEPLSNLSAVVLSHGHYDHIGGVNWLNSGTRIICHPDVGRERYACVRLPGKAIPVKKLSRHLNFTGKNVLFSKGPQAVGKRFTWTGEIPVEKPVAYGITDLRTGALDYVADEGALIWRSSRGLVIITGCGHRGLENTVRHCRNITREEKVYAVIGGLHLRTASPLKLINLMKFLREIEPEKIIGCHCTGRWGRLWLRDKYRLSCGDTLFFDD</sequence>
<dbReference type="Pfam" id="PF00753">
    <property type="entry name" value="Lactamase_B"/>
    <property type="match status" value="1"/>
</dbReference>
<dbReference type="PANTHER" id="PTHR13754:SF13">
    <property type="entry name" value="METALLO-BETA-LACTAMASE SUPERFAMILY PROTEIN (AFU_ORTHOLOGUE AFUA_3G07630)"/>
    <property type="match status" value="1"/>
</dbReference>
<feature type="domain" description="Metallo-beta-lactamase" evidence="1">
    <location>
        <begin position="25"/>
        <end position="241"/>
    </location>
</feature>
<dbReference type="InterPro" id="IPR041712">
    <property type="entry name" value="DHPS-like_MBL-fold"/>
</dbReference>
<dbReference type="InterPro" id="IPR001279">
    <property type="entry name" value="Metallo-B-lactamas"/>
</dbReference>
<proteinExistence type="predicted"/>
<protein>
    <submittedName>
        <fullName evidence="2">MBL fold metallo-hydrolase</fullName>
    </submittedName>
</protein>
<dbReference type="GO" id="GO:0016740">
    <property type="term" value="F:transferase activity"/>
    <property type="evidence" value="ECO:0007669"/>
    <property type="project" value="TreeGrafter"/>
</dbReference>
<reference evidence="2" key="1">
    <citation type="submission" date="2022-09" db="EMBL/GenBank/DDBJ databases">
        <title>Multidrug resistance Raoultella ornithinolytica Strain MQB_Silv_108.</title>
        <authorList>
            <person name="Quintela-Baluja M."/>
        </authorList>
    </citation>
    <scope>NUCLEOTIDE SEQUENCE</scope>
    <source>
        <strain evidence="2">MQB_Silv_108</strain>
    </source>
</reference>
<name>A0A9Q9JM43_RAOOR</name>
<dbReference type="Proteomes" id="UP001064206">
    <property type="component" value="Chromosome"/>
</dbReference>
<dbReference type="PANTHER" id="PTHR13754">
    <property type="entry name" value="METALLO-BETA-LACTAMASE SUPERFAMILY PROTEIN"/>
    <property type="match status" value="1"/>
</dbReference>
<accession>A0A9Q9JM43</accession>
<dbReference type="EMBL" id="CP104450">
    <property type="protein sequence ID" value="UXE40970.1"/>
    <property type="molecule type" value="Genomic_DNA"/>
</dbReference>
<evidence type="ECO:0000313" key="3">
    <source>
        <dbReference type="Proteomes" id="UP001064206"/>
    </source>
</evidence>
<dbReference type="InterPro" id="IPR052926">
    <property type="entry name" value="Metallo-beta-lactamase_dom"/>
</dbReference>
<dbReference type="AlphaFoldDB" id="A0A9Q9JM43"/>
<dbReference type="InterPro" id="IPR036866">
    <property type="entry name" value="RibonucZ/Hydroxyglut_hydro"/>
</dbReference>
<dbReference type="SUPFAM" id="SSF56281">
    <property type="entry name" value="Metallo-hydrolase/oxidoreductase"/>
    <property type="match status" value="1"/>
</dbReference>
<dbReference type="SMART" id="SM00849">
    <property type="entry name" value="Lactamase_B"/>
    <property type="match status" value="1"/>
</dbReference>
<evidence type="ECO:0000259" key="1">
    <source>
        <dbReference type="SMART" id="SM00849"/>
    </source>
</evidence>
<dbReference type="RefSeq" id="WP_044351073.1">
    <property type="nucleotide sequence ID" value="NZ_CP013338.1"/>
</dbReference>
<organism evidence="2 3">
    <name type="scientific">Raoultella ornithinolytica</name>
    <name type="common">Klebsiella ornithinolytica</name>
    <dbReference type="NCBI Taxonomy" id="54291"/>
    <lineage>
        <taxon>Bacteria</taxon>
        <taxon>Pseudomonadati</taxon>
        <taxon>Pseudomonadota</taxon>
        <taxon>Gammaproteobacteria</taxon>
        <taxon>Enterobacterales</taxon>
        <taxon>Enterobacteriaceae</taxon>
        <taxon>Klebsiella/Raoultella group</taxon>
        <taxon>Raoultella</taxon>
    </lineage>
</organism>
<gene>
    <name evidence="2" type="ORF">N2J37_17460</name>
</gene>
<evidence type="ECO:0000313" key="2">
    <source>
        <dbReference type="EMBL" id="UXE40970.1"/>
    </source>
</evidence>